<dbReference type="CDD" id="cd02204">
    <property type="entry name" value="PurL_repeat2"/>
    <property type="match status" value="1"/>
</dbReference>
<evidence type="ECO:0000313" key="16">
    <source>
        <dbReference type="EMBL" id="KKL62810.1"/>
    </source>
</evidence>
<comment type="caution">
    <text evidence="16">The sequence shown here is derived from an EMBL/GenBank/DDBJ whole genome shotgun (WGS) entry which is preliminary data.</text>
</comment>
<evidence type="ECO:0000256" key="12">
    <source>
        <dbReference type="ARBA" id="ARBA00032632"/>
    </source>
</evidence>
<dbReference type="SMART" id="SM01211">
    <property type="entry name" value="GATase_5"/>
    <property type="match status" value="1"/>
</dbReference>
<evidence type="ECO:0000256" key="5">
    <source>
        <dbReference type="ARBA" id="ARBA00022723"/>
    </source>
</evidence>
<feature type="domain" description="FGAR-AT PurM N-terminal-like" evidence="15">
    <location>
        <begin position="1"/>
        <end position="120"/>
    </location>
</feature>
<dbReference type="FunFam" id="3.40.50.880:FF:000008">
    <property type="entry name" value="Phosphoribosylformylglycinamidine synthase"/>
    <property type="match status" value="1"/>
</dbReference>
<comment type="catalytic activity">
    <reaction evidence="13">
        <text>N(2)-formyl-N(1)-(5-phospho-beta-D-ribosyl)glycinamide + L-glutamine + ATP + H2O = 2-formamido-N(1)-(5-O-phospho-beta-D-ribosyl)acetamidine + L-glutamate + ADP + phosphate + H(+)</text>
        <dbReference type="Rhea" id="RHEA:17129"/>
        <dbReference type="ChEBI" id="CHEBI:15377"/>
        <dbReference type="ChEBI" id="CHEBI:15378"/>
        <dbReference type="ChEBI" id="CHEBI:29985"/>
        <dbReference type="ChEBI" id="CHEBI:30616"/>
        <dbReference type="ChEBI" id="CHEBI:43474"/>
        <dbReference type="ChEBI" id="CHEBI:58359"/>
        <dbReference type="ChEBI" id="CHEBI:147286"/>
        <dbReference type="ChEBI" id="CHEBI:147287"/>
        <dbReference type="ChEBI" id="CHEBI:456216"/>
        <dbReference type="EC" id="6.3.5.3"/>
    </reaction>
</comment>
<dbReference type="Pfam" id="PF22689">
    <property type="entry name" value="FGAR-AT_PurM_N-like"/>
    <property type="match status" value="1"/>
</dbReference>
<dbReference type="CDD" id="cd01740">
    <property type="entry name" value="GATase1_FGAR_AT"/>
    <property type="match status" value="1"/>
</dbReference>
<evidence type="ECO:0000256" key="9">
    <source>
        <dbReference type="ARBA" id="ARBA00022842"/>
    </source>
</evidence>
<dbReference type="SUPFAM" id="SSF52317">
    <property type="entry name" value="Class I glutamine amidotransferase-like"/>
    <property type="match status" value="1"/>
</dbReference>
<keyword evidence="5" id="KW-0479">Metal-binding</keyword>
<evidence type="ECO:0000256" key="10">
    <source>
        <dbReference type="ARBA" id="ARBA00022962"/>
    </source>
</evidence>
<feature type="non-terminal residue" evidence="16">
    <location>
        <position position="1"/>
    </location>
</feature>
<dbReference type="EMBL" id="LAZR01028372">
    <property type="protein sequence ID" value="KKL62810.1"/>
    <property type="molecule type" value="Genomic_DNA"/>
</dbReference>
<dbReference type="SUPFAM" id="SSF56042">
    <property type="entry name" value="PurM C-terminal domain-like"/>
    <property type="match status" value="1"/>
</dbReference>
<evidence type="ECO:0000259" key="14">
    <source>
        <dbReference type="Pfam" id="PF02769"/>
    </source>
</evidence>
<dbReference type="InterPro" id="IPR036921">
    <property type="entry name" value="PurM-like_N_sf"/>
</dbReference>
<evidence type="ECO:0000256" key="3">
    <source>
        <dbReference type="ARBA" id="ARBA00012747"/>
    </source>
</evidence>
<dbReference type="AlphaFoldDB" id="A0A0F9FZQ6"/>
<reference evidence="16" key="1">
    <citation type="journal article" date="2015" name="Nature">
        <title>Complex archaea that bridge the gap between prokaryotes and eukaryotes.</title>
        <authorList>
            <person name="Spang A."/>
            <person name="Saw J.H."/>
            <person name="Jorgensen S.L."/>
            <person name="Zaremba-Niedzwiedzka K."/>
            <person name="Martijn J."/>
            <person name="Lind A.E."/>
            <person name="van Eijk R."/>
            <person name="Schleper C."/>
            <person name="Guy L."/>
            <person name="Ettema T.J."/>
        </authorList>
    </citation>
    <scope>NUCLEOTIDE SEQUENCE</scope>
</reference>
<comment type="pathway">
    <text evidence="1">Purine metabolism; IMP biosynthesis via de novo pathway; 5-amino-1-(5-phospho-D-ribosyl)imidazole from N(2)-formyl-N(1)-(5-phospho-D-ribosyl)glycinamide: step 1/2.</text>
</comment>
<keyword evidence="10" id="KW-0315">Glutamine amidotransferase</keyword>
<dbReference type="GO" id="GO:0004642">
    <property type="term" value="F:phosphoribosylformylglycinamidine synthase activity"/>
    <property type="evidence" value="ECO:0007669"/>
    <property type="project" value="UniProtKB-EC"/>
</dbReference>
<keyword evidence="7" id="KW-0658">Purine biosynthesis</keyword>
<dbReference type="Gene3D" id="3.40.50.880">
    <property type="match status" value="1"/>
</dbReference>
<keyword evidence="6" id="KW-0547">Nucleotide-binding</keyword>
<dbReference type="Gene3D" id="3.90.650.10">
    <property type="entry name" value="PurM-like C-terminal domain"/>
    <property type="match status" value="1"/>
</dbReference>
<evidence type="ECO:0000259" key="15">
    <source>
        <dbReference type="Pfam" id="PF22689"/>
    </source>
</evidence>
<evidence type="ECO:0000256" key="1">
    <source>
        <dbReference type="ARBA" id="ARBA00004920"/>
    </source>
</evidence>
<dbReference type="InterPro" id="IPR055181">
    <property type="entry name" value="FGAR-AT_PurM_N-like"/>
</dbReference>
<dbReference type="Pfam" id="PF02769">
    <property type="entry name" value="AIRS_C"/>
    <property type="match status" value="1"/>
</dbReference>
<keyword evidence="4" id="KW-0436">Ligase</keyword>
<evidence type="ECO:0000256" key="8">
    <source>
        <dbReference type="ARBA" id="ARBA00022840"/>
    </source>
</evidence>
<dbReference type="InterPro" id="IPR010918">
    <property type="entry name" value="PurM-like_C_dom"/>
</dbReference>
<dbReference type="EC" id="6.3.5.3" evidence="3"/>
<evidence type="ECO:0000256" key="7">
    <source>
        <dbReference type="ARBA" id="ARBA00022755"/>
    </source>
</evidence>
<feature type="domain" description="PurM-like C-terminal" evidence="14">
    <location>
        <begin position="146"/>
        <end position="280"/>
    </location>
</feature>
<dbReference type="Gene3D" id="3.30.1330.10">
    <property type="entry name" value="PurM-like, N-terminal domain"/>
    <property type="match status" value="1"/>
</dbReference>
<evidence type="ECO:0000256" key="2">
    <source>
        <dbReference type="ARBA" id="ARBA00008608"/>
    </source>
</evidence>
<organism evidence="16">
    <name type="scientific">marine sediment metagenome</name>
    <dbReference type="NCBI Taxonomy" id="412755"/>
    <lineage>
        <taxon>unclassified sequences</taxon>
        <taxon>metagenomes</taxon>
        <taxon>ecological metagenomes</taxon>
    </lineage>
</organism>
<dbReference type="SUPFAM" id="SSF55326">
    <property type="entry name" value="PurM N-terminal domain-like"/>
    <property type="match status" value="1"/>
</dbReference>
<dbReference type="Pfam" id="PF13507">
    <property type="entry name" value="GATase_5"/>
    <property type="match status" value="1"/>
</dbReference>
<dbReference type="GO" id="GO:0006164">
    <property type="term" value="P:purine nucleotide biosynthetic process"/>
    <property type="evidence" value="ECO:0007669"/>
    <property type="project" value="UniProtKB-KW"/>
</dbReference>
<name>A0A0F9FZQ6_9ZZZZ</name>
<comment type="similarity">
    <text evidence="2">In the N-terminal section; belongs to the FGAMS family.</text>
</comment>
<keyword evidence="8" id="KW-0067">ATP-binding</keyword>
<accession>A0A0F9FZQ6</accession>
<sequence length="618" mass="69376">VIAQSHFSNSGAAIAIGEQPIKMLIDPCAGARMSVGEALTNIVWAKIGSLENIKCSANWMLAAKLSGEGSVLYRAARAMSDLMINLGIAVDGGKDSLSMAVRVEEEIVKSPNELTISAYADVPDIKKIITPDIKKPGQSELWLIDIGTGKNRTGGSALAHSLKQLGNESPDVDDFKILKKSFFAIQQMITEDTILSGHDRSDGGLITTILEMVFAGNCGIDISLKLQKSDVLPYYFNEELGFVVEVGLNNKEKFKKTVEKYNLEKITSFIGKTIVNEKIKITNNADEILNEDMPDIRQIWEETSHQLNRLQTREEQALEEKKNIYKIKNPQYKVSFSPEQTPQDILNKDNKIKIAILREEGSNGDREMSSAFYSAGFEPWDVTTYDLLNGKVNLDEFRGIAFVGGFSYADVLGSAKGWASTILFNNKLKSMFDTFYSRKDTFSLGVCNGCQLMSLLGWIPFKNVKDNDQLRFIKNNSDRFESRWSTVKISKSPSIMLKGMENSILGIWVAHTEGRLSFSDNNLLKGIIDKKMTPISYVDDEGKSTEKYPFNPNGSPKGITAICSEDGRHLAMMPHPERTFLKWQWSWMPEKMKKEIKGSPWLKMFQNAREWCEKNETH</sequence>
<dbReference type="InterPro" id="IPR036676">
    <property type="entry name" value="PurM-like_C_sf"/>
</dbReference>
<dbReference type="InterPro" id="IPR029062">
    <property type="entry name" value="Class_I_gatase-like"/>
</dbReference>
<dbReference type="PROSITE" id="PS51273">
    <property type="entry name" value="GATASE_TYPE_1"/>
    <property type="match status" value="1"/>
</dbReference>
<protein>
    <recommendedName>
        <fullName evidence="3">phosphoribosylformylglycinamidine synthase</fullName>
        <ecNumber evidence="3">6.3.5.3</ecNumber>
    </recommendedName>
    <alternativeName>
        <fullName evidence="12">Formylglycinamide ribonucleotide amidotransferase</fullName>
    </alternativeName>
    <alternativeName>
        <fullName evidence="11">Formylglycinamide ribotide amidotransferase</fullName>
    </alternativeName>
</protein>
<evidence type="ECO:0000256" key="13">
    <source>
        <dbReference type="ARBA" id="ARBA00052585"/>
    </source>
</evidence>
<dbReference type="PANTHER" id="PTHR10099:SF1">
    <property type="entry name" value="PHOSPHORIBOSYLFORMYLGLYCINAMIDINE SYNTHASE"/>
    <property type="match status" value="1"/>
</dbReference>
<proteinExistence type="inferred from homology"/>
<dbReference type="GO" id="GO:0005737">
    <property type="term" value="C:cytoplasm"/>
    <property type="evidence" value="ECO:0007669"/>
    <property type="project" value="TreeGrafter"/>
</dbReference>
<dbReference type="PANTHER" id="PTHR10099">
    <property type="entry name" value="PHOSPHORIBOSYLFORMYLGLYCINAMIDINE SYNTHASE"/>
    <property type="match status" value="1"/>
</dbReference>
<keyword evidence="9" id="KW-0460">Magnesium</keyword>
<gene>
    <name evidence="16" type="ORF">LCGC14_2181480</name>
</gene>
<dbReference type="GO" id="GO:0005524">
    <property type="term" value="F:ATP binding"/>
    <property type="evidence" value="ECO:0007669"/>
    <property type="project" value="UniProtKB-KW"/>
</dbReference>
<dbReference type="GO" id="GO:0046872">
    <property type="term" value="F:metal ion binding"/>
    <property type="evidence" value="ECO:0007669"/>
    <property type="project" value="UniProtKB-KW"/>
</dbReference>
<evidence type="ECO:0000256" key="4">
    <source>
        <dbReference type="ARBA" id="ARBA00022598"/>
    </source>
</evidence>
<evidence type="ECO:0000256" key="11">
    <source>
        <dbReference type="ARBA" id="ARBA00029823"/>
    </source>
</evidence>
<evidence type="ECO:0000256" key="6">
    <source>
        <dbReference type="ARBA" id="ARBA00022741"/>
    </source>
</evidence>